<evidence type="ECO:0000259" key="17">
    <source>
        <dbReference type="PROSITE" id="PS51843"/>
    </source>
</evidence>
<evidence type="ECO:0000256" key="14">
    <source>
        <dbReference type="RuleBase" id="RU004334"/>
    </source>
</evidence>
<feature type="region of interest" description="Disordered" evidence="15">
    <location>
        <begin position="29"/>
        <end position="50"/>
    </location>
</feature>
<feature type="region of interest" description="Disordered" evidence="15">
    <location>
        <begin position="159"/>
        <end position="186"/>
    </location>
</feature>
<keyword evidence="3 14" id="KW-0479">Metal-binding</keyword>
<dbReference type="InterPro" id="IPR001728">
    <property type="entry name" value="ThyrH_rcpt"/>
</dbReference>
<dbReference type="Pfam" id="PF00104">
    <property type="entry name" value="Hormone_recep"/>
    <property type="match status" value="1"/>
</dbReference>
<sequence>MDNFPDLFNTNETWGVVGETSNARDLYRHDTSSVDSSTPPPQHLDAEERKSANSIRAQIEIIPCKVCGDKSSGVHYGVITCEGCKGFFRRSQSAVVNYQCPRAKNCVVDRVNRNRCQYCRLQKCLRLGMSRDAVKFGRMSKKQREKVEDEVRYHRAQLRAQSDSAPDSSVFEQQTPSSSDQLHHSYNGGYTTYNDVGSYTAAYYPGQAPVASTMSYDISADYVDSTTTYDPRPGLDTLNDNGALIAGTPDDSIQITELLTKTISDAHARTCLYTIEHIHEMFRKPHDMTRLLYYQNMAHEELWLDCAQKLTTVIQQIIEFAKMVPGFMKLSQDDQIVLLKAGSFELAIIRMSRYLDLSHNRVLYGDTMLPQDAFFTSDTAEMKLIGCVFEVAKGLAELKLTETELALYSACVLLSPTDSVLDRPGLKGTIEIGRLNYAVIRALKIELDRNHSSPIKGDVTVCDALLTKIPNLREISMLHMDALGKLKRSAPHLDFPALHKELFSVDS</sequence>
<dbReference type="GO" id="GO:0004879">
    <property type="term" value="F:nuclear receptor activity"/>
    <property type="evidence" value="ECO:0007669"/>
    <property type="project" value="InterPro"/>
</dbReference>
<feature type="domain" description="NR LBD" evidence="17">
    <location>
        <begin position="255"/>
        <end position="505"/>
    </location>
</feature>
<dbReference type="PANTHER" id="PTHR45805">
    <property type="entry name" value="NUCLEAR HORMONE RECEPTOR HR3-RELATED"/>
    <property type="match status" value="1"/>
</dbReference>
<comment type="function">
    <text evidence="11">Putative receptor whose ligand is not yet known.</text>
</comment>
<organism evidence="18 19">
    <name type="scientific">Dendroctonus ponderosae</name>
    <name type="common">Mountain pine beetle</name>
    <dbReference type="NCBI Taxonomy" id="77166"/>
    <lineage>
        <taxon>Eukaryota</taxon>
        <taxon>Metazoa</taxon>
        <taxon>Ecdysozoa</taxon>
        <taxon>Arthropoda</taxon>
        <taxon>Hexapoda</taxon>
        <taxon>Insecta</taxon>
        <taxon>Pterygota</taxon>
        <taxon>Neoptera</taxon>
        <taxon>Endopterygota</taxon>
        <taxon>Coleoptera</taxon>
        <taxon>Polyphaga</taxon>
        <taxon>Cucujiformia</taxon>
        <taxon>Curculionidae</taxon>
        <taxon>Scolytinae</taxon>
        <taxon>Dendroctonus</taxon>
    </lineage>
</organism>
<dbReference type="SUPFAM" id="SSF57716">
    <property type="entry name" value="Glucocorticoid receptor-like (DNA-binding domain)"/>
    <property type="match status" value="1"/>
</dbReference>
<dbReference type="PROSITE" id="PS51843">
    <property type="entry name" value="NR_LBD"/>
    <property type="match status" value="1"/>
</dbReference>
<dbReference type="FunFam" id="3.30.50.10:FF:000003">
    <property type="entry name" value="Nuclear orphan receptor ROR-beta"/>
    <property type="match status" value="1"/>
</dbReference>
<evidence type="ECO:0000256" key="5">
    <source>
        <dbReference type="ARBA" id="ARBA00022833"/>
    </source>
</evidence>
<dbReference type="Gene3D" id="1.10.565.10">
    <property type="entry name" value="Retinoid X Receptor"/>
    <property type="match status" value="1"/>
</dbReference>
<evidence type="ECO:0000256" key="3">
    <source>
        <dbReference type="ARBA" id="ARBA00022723"/>
    </source>
</evidence>
<dbReference type="PRINTS" id="PR00546">
    <property type="entry name" value="THYROIDHORMR"/>
</dbReference>
<dbReference type="EnsemblMetazoa" id="XM_019902633.1">
    <property type="protein sequence ID" value="XP_019758192.1"/>
    <property type="gene ID" value="LOC109536426"/>
</dbReference>
<keyword evidence="10 14" id="KW-0539">Nucleus</keyword>
<evidence type="ECO:0000256" key="12">
    <source>
        <dbReference type="ARBA" id="ARBA00072676"/>
    </source>
</evidence>
<dbReference type="InterPro" id="IPR044101">
    <property type="entry name" value="NR_DBD_ROR"/>
</dbReference>
<keyword evidence="5 14" id="KW-0862">Zinc</keyword>
<dbReference type="GO" id="GO:0008270">
    <property type="term" value="F:zinc ion binding"/>
    <property type="evidence" value="ECO:0007669"/>
    <property type="project" value="UniProtKB-KW"/>
</dbReference>
<evidence type="ECO:0000259" key="16">
    <source>
        <dbReference type="PROSITE" id="PS51030"/>
    </source>
</evidence>
<dbReference type="InterPro" id="IPR000536">
    <property type="entry name" value="Nucl_hrmn_rcpt_lig-bd"/>
</dbReference>
<evidence type="ECO:0000256" key="15">
    <source>
        <dbReference type="SAM" id="MobiDB-lite"/>
    </source>
</evidence>
<dbReference type="CDD" id="cd06968">
    <property type="entry name" value="NR_DBD_ROR"/>
    <property type="match status" value="1"/>
</dbReference>
<dbReference type="InterPro" id="IPR013088">
    <property type="entry name" value="Znf_NHR/GATA"/>
</dbReference>
<evidence type="ECO:0000256" key="7">
    <source>
        <dbReference type="ARBA" id="ARBA00023125"/>
    </source>
</evidence>
<dbReference type="PROSITE" id="PS00031">
    <property type="entry name" value="NUCLEAR_REC_DBD_1"/>
    <property type="match status" value="1"/>
</dbReference>
<name>A0AAR5PBD9_DENPD</name>
<dbReference type="Pfam" id="PF00105">
    <property type="entry name" value="zf-C4"/>
    <property type="match status" value="1"/>
</dbReference>
<keyword evidence="9 14" id="KW-0675">Receptor</keyword>
<dbReference type="AlphaFoldDB" id="A0AAR5PBD9"/>
<dbReference type="PANTHER" id="PTHR45805:SF2">
    <property type="entry name" value="NUCLEAR HORMONE RECEPTOR HR3-RELATED"/>
    <property type="match status" value="1"/>
</dbReference>
<evidence type="ECO:0000256" key="11">
    <source>
        <dbReference type="ARBA" id="ARBA00055215"/>
    </source>
</evidence>
<keyword evidence="8 14" id="KW-0804">Transcription</keyword>
<dbReference type="PROSITE" id="PS51030">
    <property type="entry name" value="NUCLEAR_REC_DBD_2"/>
    <property type="match status" value="1"/>
</dbReference>
<dbReference type="PRINTS" id="PR00047">
    <property type="entry name" value="STROIDFINGER"/>
</dbReference>
<evidence type="ECO:0000256" key="10">
    <source>
        <dbReference type="ARBA" id="ARBA00023242"/>
    </source>
</evidence>
<dbReference type="InterPro" id="IPR001723">
    <property type="entry name" value="Nuclear_hrmn_rcpt"/>
</dbReference>
<feature type="compositionally biased region" description="Polar residues" evidence="15">
    <location>
        <begin position="159"/>
        <end position="180"/>
    </location>
</feature>
<evidence type="ECO:0000313" key="19">
    <source>
        <dbReference type="Proteomes" id="UP000019118"/>
    </source>
</evidence>
<dbReference type="Gene3D" id="3.30.50.10">
    <property type="entry name" value="Erythroid Transcription Factor GATA-1, subunit A"/>
    <property type="match status" value="1"/>
</dbReference>
<evidence type="ECO:0000256" key="2">
    <source>
        <dbReference type="ARBA" id="ARBA00008092"/>
    </source>
</evidence>
<reference evidence="19" key="1">
    <citation type="journal article" date="2013" name="Genome Biol.">
        <title>Draft genome of the mountain pine beetle, Dendroctonus ponderosae Hopkins, a major forest pest.</title>
        <authorList>
            <person name="Keeling C.I."/>
            <person name="Yuen M.M."/>
            <person name="Liao N.Y."/>
            <person name="Docking T.R."/>
            <person name="Chan S.K."/>
            <person name="Taylor G.A."/>
            <person name="Palmquist D.L."/>
            <person name="Jackman S.D."/>
            <person name="Nguyen A."/>
            <person name="Li M."/>
            <person name="Henderson H."/>
            <person name="Janes J.K."/>
            <person name="Zhao Y."/>
            <person name="Pandoh P."/>
            <person name="Moore R."/>
            <person name="Sperling F.A."/>
            <person name="Huber D.P."/>
            <person name="Birol I."/>
            <person name="Jones S.J."/>
            <person name="Bohlmann J."/>
        </authorList>
    </citation>
    <scope>NUCLEOTIDE SEQUENCE</scope>
</reference>
<dbReference type="GO" id="GO:0005634">
    <property type="term" value="C:nucleus"/>
    <property type="evidence" value="ECO:0007669"/>
    <property type="project" value="UniProtKB-SubCell"/>
</dbReference>
<evidence type="ECO:0000256" key="8">
    <source>
        <dbReference type="ARBA" id="ARBA00023163"/>
    </source>
</evidence>
<comment type="similarity">
    <text evidence="2">Belongs to the nuclear hormone receptor family. NR1 subfamily.</text>
</comment>
<evidence type="ECO:0000256" key="1">
    <source>
        <dbReference type="ARBA" id="ARBA00004123"/>
    </source>
</evidence>
<dbReference type="PRINTS" id="PR00398">
    <property type="entry name" value="STRDHORMONER"/>
</dbReference>
<dbReference type="SMART" id="SM00430">
    <property type="entry name" value="HOLI"/>
    <property type="match status" value="1"/>
</dbReference>
<dbReference type="SMART" id="SM00399">
    <property type="entry name" value="ZnF_C4"/>
    <property type="match status" value="1"/>
</dbReference>
<accession>A0AAR5PBD9</accession>
<proteinExistence type="inferred from homology"/>
<keyword evidence="6 14" id="KW-0805">Transcription regulation</keyword>
<reference evidence="18" key="2">
    <citation type="submission" date="2024-08" db="UniProtKB">
        <authorList>
            <consortium name="EnsemblMetazoa"/>
        </authorList>
    </citation>
    <scope>IDENTIFICATION</scope>
</reference>
<dbReference type="InterPro" id="IPR001628">
    <property type="entry name" value="Znf_hrmn_rcpt"/>
</dbReference>
<evidence type="ECO:0000256" key="9">
    <source>
        <dbReference type="ARBA" id="ARBA00023170"/>
    </source>
</evidence>
<dbReference type="SUPFAM" id="SSF48508">
    <property type="entry name" value="Nuclear receptor ligand-binding domain"/>
    <property type="match status" value="1"/>
</dbReference>
<dbReference type="GO" id="GO:0000978">
    <property type="term" value="F:RNA polymerase II cis-regulatory region sequence-specific DNA binding"/>
    <property type="evidence" value="ECO:0007669"/>
    <property type="project" value="TreeGrafter"/>
</dbReference>
<keyword evidence="19" id="KW-1185">Reference proteome</keyword>
<feature type="domain" description="Nuclear receptor" evidence="16">
    <location>
        <begin position="61"/>
        <end position="136"/>
    </location>
</feature>
<dbReference type="InterPro" id="IPR035500">
    <property type="entry name" value="NHR-like_dom_sf"/>
</dbReference>
<evidence type="ECO:0000256" key="4">
    <source>
        <dbReference type="ARBA" id="ARBA00022771"/>
    </source>
</evidence>
<protein>
    <recommendedName>
        <fullName evidence="12">Probable nuclear hormone receptor HR3</fullName>
    </recommendedName>
    <alternativeName>
        <fullName evidence="13">Nuclear receptor subfamily 1 group F member 4</fullName>
    </alternativeName>
</protein>
<keyword evidence="7 14" id="KW-0238">DNA-binding</keyword>
<evidence type="ECO:0000313" key="18">
    <source>
        <dbReference type="EnsemblMetazoa" id="XP_019758192.1"/>
    </source>
</evidence>
<evidence type="ECO:0000256" key="13">
    <source>
        <dbReference type="ARBA" id="ARBA00077334"/>
    </source>
</evidence>
<comment type="subcellular location">
    <subcellularLocation>
        <location evidence="1 14">Nucleus</location>
    </subcellularLocation>
</comment>
<dbReference type="Proteomes" id="UP000019118">
    <property type="component" value="Unassembled WGS sequence"/>
</dbReference>
<keyword evidence="4 14" id="KW-0863">Zinc-finger</keyword>
<evidence type="ECO:0000256" key="6">
    <source>
        <dbReference type="ARBA" id="ARBA00023015"/>
    </source>
</evidence>